<evidence type="ECO:0000259" key="3">
    <source>
        <dbReference type="PROSITE" id="PS50977"/>
    </source>
</evidence>
<dbReference type="AlphaFoldDB" id="R9GP22"/>
<dbReference type="InterPro" id="IPR023772">
    <property type="entry name" value="DNA-bd_HTH_TetR-type_CS"/>
</dbReference>
<keyword evidence="5" id="KW-1185">Reference proteome</keyword>
<dbReference type="PANTHER" id="PTHR43479">
    <property type="entry name" value="ACREF/ENVCD OPERON REPRESSOR-RELATED"/>
    <property type="match status" value="1"/>
</dbReference>
<dbReference type="EMBL" id="AQPN01000113">
    <property type="protein sequence ID" value="EOR93466.1"/>
    <property type="molecule type" value="Genomic_DNA"/>
</dbReference>
<evidence type="ECO:0000313" key="5">
    <source>
        <dbReference type="Proteomes" id="UP000014174"/>
    </source>
</evidence>
<proteinExistence type="predicted"/>
<dbReference type="RefSeq" id="WP_016196580.1">
    <property type="nucleotide sequence ID" value="NZ_AQPN01000113.1"/>
</dbReference>
<dbReference type="GO" id="GO:0003677">
    <property type="term" value="F:DNA binding"/>
    <property type="evidence" value="ECO:0007669"/>
    <property type="project" value="UniProtKB-UniRule"/>
</dbReference>
<dbReference type="PROSITE" id="PS01081">
    <property type="entry name" value="HTH_TETR_1"/>
    <property type="match status" value="1"/>
</dbReference>
<dbReference type="SUPFAM" id="SSF46689">
    <property type="entry name" value="Homeodomain-like"/>
    <property type="match status" value="1"/>
</dbReference>
<organism evidence="4 5">
    <name type="scientific">Arcticibacter svalbardensis MN12-7</name>
    <dbReference type="NCBI Taxonomy" id="1150600"/>
    <lineage>
        <taxon>Bacteria</taxon>
        <taxon>Pseudomonadati</taxon>
        <taxon>Bacteroidota</taxon>
        <taxon>Sphingobacteriia</taxon>
        <taxon>Sphingobacteriales</taxon>
        <taxon>Sphingobacteriaceae</taxon>
        <taxon>Arcticibacter</taxon>
    </lineage>
</organism>
<evidence type="ECO:0000256" key="1">
    <source>
        <dbReference type="ARBA" id="ARBA00023125"/>
    </source>
</evidence>
<feature type="domain" description="HTH tetR-type" evidence="3">
    <location>
        <begin position="5"/>
        <end position="65"/>
    </location>
</feature>
<dbReference type="eggNOG" id="COG1309">
    <property type="taxonomic scope" value="Bacteria"/>
</dbReference>
<dbReference type="InterPro" id="IPR009057">
    <property type="entry name" value="Homeodomain-like_sf"/>
</dbReference>
<reference evidence="4 5" key="1">
    <citation type="journal article" date="2013" name="Genome Announc.">
        <title>Draft Genome Sequence of Arcticibacter svalbardensis Strain MN12-7T, a Member of the Family Sphingobacteriaceae Isolated from an Arctic Soil Sample.</title>
        <authorList>
            <person name="Shivaji S."/>
            <person name="Ara S."/>
            <person name="Prasad S."/>
            <person name="Manasa B.P."/>
            <person name="Begum Z."/>
            <person name="Singh A."/>
            <person name="Kumar Pinnaka A."/>
        </authorList>
    </citation>
    <scope>NUCLEOTIDE SEQUENCE [LARGE SCALE GENOMIC DNA]</scope>
    <source>
        <strain evidence="4 5">MN12-7</strain>
    </source>
</reference>
<name>R9GP22_9SPHI</name>
<dbReference type="Pfam" id="PF00440">
    <property type="entry name" value="TetR_N"/>
    <property type="match status" value="1"/>
</dbReference>
<dbReference type="PANTHER" id="PTHR43479:SF11">
    <property type="entry name" value="ACREF_ENVCD OPERON REPRESSOR-RELATED"/>
    <property type="match status" value="1"/>
</dbReference>
<gene>
    <name evidence="4" type="ORF">ADIARSV_3351</name>
</gene>
<dbReference type="STRING" id="1150600.ADIARSV_3351"/>
<dbReference type="PROSITE" id="PS50977">
    <property type="entry name" value="HTH_TETR_2"/>
    <property type="match status" value="1"/>
</dbReference>
<dbReference type="PRINTS" id="PR00455">
    <property type="entry name" value="HTHTETR"/>
</dbReference>
<keyword evidence="1 2" id="KW-0238">DNA-binding</keyword>
<sequence>MSELDKKRELIVESAIKRFSHFGIQKTTMNEIADDISVTQPALYYYFPDKMTLVIAVVERIMNQYFEELHKCMDGLQSLEEEFYCILTLRKKFMERYFMLKLTDATQEVGQIHDSCQPIMKNAHIKEAAFVTGLLEKAVNNGSISKIDPQKMSELYIDILTGLSMFVFITKNKKLFPGNEEFEAILKKQEEFTQVFISGLKMSK</sequence>
<accession>R9GP22</accession>
<feature type="DNA-binding region" description="H-T-H motif" evidence="2">
    <location>
        <begin position="28"/>
        <end position="47"/>
    </location>
</feature>
<dbReference type="InterPro" id="IPR050624">
    <property type="entry name" value="HTH-type_Tx_Regulator"/>
</dbReference>
<dbReference type="Gene3D" id="1.10.10.60">
    <property type="entry name" value="Homeodomain-like"/>
    <property type="match status" value="1"/>
</dbReference>
<dbReference type="Gene3D" id="1.10.357.10">
    <property type="entry name" value="Tetracycline Repressor, domain 2"/>
    <property type="match status" value="1"/>
</dbReference>
<dbReference type="InterPro" id="IPR001647">
    <property type="entry name" value="HTH_TetR"/>
</dbReference>
<dbReference type="Proteomes" id="UP000014174">
    <property type="component" value="Unassembled WGS sequence"/>
</dbReference>
<evidence type="ECO:0000313" key="4">
    <source>
        <dbReference type="EMBL" id="EOR93466.1"/>
    </source>
</evidence>
<evidence type="ECO:0000256" key="2">
    <source>
        <dbReference type="PROSITE-ProRule" id="PRU00335"/>
    </source>
</evidence>
<comment type="caution">
    <text evidence="4">The sequence shown here is derived from an EMBL/GenBank/DDBJ whole genome shotgun (WGS) entry which is preliminary data.</text>
</comment>
<protein>
    <submittedName>
        <fullName evidence="4">Transcriptional regulator, TetR family</fullName>
    </submittedName>
</protein>
<dbReference type="OrthoDB" id="9802802at2"/>